<gene>
    <name evidence="6" type="primary">pknD_2</name>
    <name evidence="6" type="ORF">FF011L_32610</name>
</gene>
<dbReference type="Proteomes" id="UP000320672">
    <property type="component" value="Chromosome"/>
</dbReference>
<keyword evidence="2" id="KW-0677">Repeat</keyword>
<accession>A0A517MHX9</accession>
<evidence type="ECO:0000313" key="6">
    <source>
        <dbReference type="EMBL" id="QDS94482.1"/>
    </source>
</evidence>
<protein>
    <submittedName>
        <fullName evidence="6">Serine/threonine-protein kinase PknD</fullName>
        <ecNumber evidence="6">2.7.11.1</ecNumber>
    </submittedName>
</protein>
<evidence type="ECO:0000256" key="5">
    <source>
        <dbReference type="SAM" id="SignalP"/>
    </source>
</evidence>
<dbReference type="RefSeq" id="WP_145352509.1">
    <property type="nucleotide sequence ID" value="NZ_CP036262.1"/>
</dbReference>
<evidence type="ECO:0000256" key="1">
    <source>
        <dbReference type="ARBA" id="ARBA00022729"/>
    </source>
</evidence>
<keyword evidence="6" id="KW-0418">Kinase</keyword>
<organism evidence="6 7">
    <name type="scientific">Roseimaritima multifibrata</name>
    <dbReference type="NCBI Taxonomy" id="1930274"/>
    <lineage>
        <taxon>Bacteria</taxon>
        <taxon>Pseudomonadati</taxon>
        <taxon>Planctomycetota</taxon>
        <taxon>Planctomycetia</taxon>
        <taxon>Pirellulales</taxon>
        <taxon>Pirellulaceae</taxon>
        <taxon>Roseimaritima</taxon>
    </lineage>
</organism>
<name>A0A517MHX9_9BACT</name>
<feature type="chain" id="PRO_5022046420" evidence="5">
    <location>
        <begin position="23"/>
        <end position="344"/>
    </location>
</feature>
<dbReference type="PANTHER" id="PTHR10680:SF38">
    <property type="entry name" value="BLL1368 PROTEIN"/>
    <property type="match status" value="1"/>
</dbReference>
<dbReference type="EMBL" id="CP036262">
    <property type="protein sequence ID" value="QDS94482.1"/>
    <property type="molecule type" value="Genomic_DNA"/>
</dbReference>
<dbReference type="CDD" id="cd14958">
    <property type="entry name" value="NHL_PAL_like"/>
    <property type="match status" value="1"/>
</dbReference>
<dbReference type="GO" id="GO:0004674">
    <property type="term" value="F:protein serine/threonine kinase activity"/>
    <property type="evidence" value="ECO:0007669"/>
    <property type="project" value="UniProtKB-EC"/>
</dbReference>
<keyword evidence="1 5" id="KW-0732">Signal</keyword>
<dbReference type="InterPro" id="IPR011042">
    <property type="entry name" value="6-blade_b-propeller_TolB-like"/>
</dbReference>
<keyword evidence="7" id="KW-1185">Reference proteome</keyword>
<dbReference type="AlphaFoldDB" id="A0A517MHX9"/>
<dbReference type="OrthoDB" id="9799230at2"/>
<dbReference type="InterPro" id="IPR001258">
    <property type="entry name" value="NHL_repeat"/>
</dbReference>
<keyword evidence="6" id="KW-0808">Transferase</keyword>
<dbReference type="EC" id="2.7.11.1" evidence="6"/>
<dbReference type="PROSITE" id="PS51125">
    <property type="entry name" value="NHL"/>
    <property type="match status" value="2"/>
</dbReference>
<dbReference type="Gene3D" id="2.120.10.30">
    <property type="entry name" value="TolB, C-terminal domain"/>
    <property type="match status" value="2"/>
</dbReference>
<dbReference type="SUPFAM" id="SSF101898">
    <property type="entry name" value="NHL repeat"/>
    <property type="match status" value="1"/>
</dbReference>
<evidence type="ECO:0000313" key="7">
    <source>
        <dbReference type="Proteomes" id="UP000320672"/>
    </source>
</evidence>
<evidence type="ECO:0000256" key="4">
    <source>
        <dbReference type="PROSITE-ProRule" id="PRU00504"/>
    </source>
</evidence>
<reference evidence="6 7" key="1">
    <citation type="submission" date="2019-02" db="EMBL/GenBank/DDBJ databases">
        <title>Deep-cultivation of Planctomycetes and their phenomic and genomic characterization uncovers novel biology.</title>
        <authorList>
            <person name="Wiegand S."/>
            <person name="Jogler M."/>
            <person name="Boedeker C."/>
            <person name="Pinto D."/>
            <person name="Vollmers J."/>
            <person name="Rivas-Marin E."/>
            <person name="Kohn T."/>
            <person name="Peeters S.H."/>
            <person name="Heuer A."/>
            <person name="Rast P."/>
            <person name="Oberbeckmann S."/>
            <person name="Bunk B."/>
            <person name="Jeske O."/>
            <person name="Meyerdierks A."/>
            <person name="Storesund J.E."/>
            <person name="Kallscheuer N."/>
            <person name="Luecker S."/>
            <person name="Lage O.M."/>
            <person name="Pohl T."/>
            <person name="Merkel B.J."/>
            <person name="Hornburger P."/>
            <person name="Mueller R.-W."/>
            <person name="Bruemmer F."/>
            <person name="Labrenz M."/>
            <person name="Spormann A.M."/>
            <person name="Op den Camp H."/>
            <person name="Overmann J."/>
            <person name="Amann R."/>
            <person name="Jetten M.S.M."/>
            <person name="Mascher T."/>
            <person name="Medema M.H."/>
            <person name="Devos D.P."/>
            <person name="Kaster A.-K."/>
            <person name="Ovreas L."/>
            <person name="Rohde M."/>
            <person name="Galperin M.Y."/>
            <person name="Jogler C."/>
        </authorList>
    </citation>
    <scope>NUCLEOTIDE SEQUENCE [LARGE SCALE GENOMIC DNA]</scope>
    <source>
        <strain evidence="6 7">FF011L</strain>
    </source>
</reference>
<keyword evidence="3" id="KW-0325">Glycoprotein</keyword>
<dbReference type="Pfam" id="PF17170">
    <property type="entry name" value="DUF5128"/>
    <property type="match status" value="1"/>
</dbReference>
<proteinExistence type="predicted"/>
<feature type="repeat" description="NHL" evidence="4">
    <location>
        <begin position="144"/>
        <end position="184"/>
    </location>
</feature>
<evidence type="ECO:0000256" key="3">
    <source>
        <dbReference type="ARBA" id="ARBA00023180"/>
    </source>
</evidence>
<feature type="repeat" description="NHL" evidence="4">
    <location>
        <begin position="192"/>
        <end position="231"/>
    </location>
</feature>
<dbReference type="PANTHER" id="PTHR10680">
    <property type="entry name" value="PEPTIDYL-GLYCINE ALPHA-AMIDATING MONOOXYGENASE"/>
    <property type="match status" value="1"/>
</dbReference>
<dbReference type="KEGG" id="rml:FF011L_32610"/>
<sequence precursor="true">MKCLRAILLFILLSSLSPMARANENAAEPDPGKSPDYPRVNMTPWYEVDPNWPNKPETFQWEAVPGVAVDAEDNVYVFTRSTPPIQVYTPGGEVVRSWGEDTIATAHHLKIDDDGNIWVADIGLHVVRKFSPEGKVLQTIGTPGVPGNDETHFDKPTDMAIAANGDIFITDGYGNNRVVHCDKDGNFVKAWGSLGTGPLQFSLPHAIAIDSAGQLYIADRNNARVMIYNQGGKLVDSWDNIIIPWGFWVTPEDQIWVCGASPMPWLQDPDYPNAPLSCPPKDQVLMKFNTKGKLLQLWTIPKGADNKEQPGDVNWLHALALDSKGNIYVGDIIGKRAQKFLRRD</sequence>
<evidence type="ECO:0000256" key="2">
    <source>
        <dbReference type="ARBA" id="ARBA00022737"/>
    </source>
</evidence>
<feature type="signal peptide" evidence="5">
    <location>
        <begin position="1"/>
        <end position="22"/>
    </location>
</feature>